<dbReference type="EMBL" id="ML734559">
    <property type="protein sequence ID" value="KAB8251462.1"/>
    <property type="molecule type" value="Genomic_DNA"/>
</dbReference>
<dbReference type="Pfam" id="PF12796">
    <property type="entry name" value="Ank_2"/>
    <property type="match status" value="1"/>
</dbReference>
<dbReference type="SMART" id="SM00248">
    <property type="entry name" value="ANK"/>
    <property type="match status" value="2"/>
</dbReference>
<proteinExistence type="predicted"/>
<gene>
    <name evidence="1" type="ORF">BDV35DRAFT_338712</name>
</gene>
<dbReference type="InterPro" id="IPR002110">
    <property type="entry name" value="Ankyrin_rpt"/>
</dbReference>
<organism evidence="1">
    <name type="scientific">Aspergillus flavus</name>
    <dbReference type="NCBI Taxonomy" id="5059"/>
    <lineage>
        <taxon>Eukaryota</taxon>
        <taxon>Fungi</taxon>
        <taxon>Dikarya</taxon>
        <taxon>Ascomycota</taxon>
        <taxon>Pezizomycotina</taxon>
        <taxon>Eurotiomycetes</taxon>
        <taxon>Eurotiomycetidae</taxon>
        <taxon>Eurotiales</taxon>
        <taxon>Aspergillaceae</taxon>
        <taxon>Aspergillus</taxon>
        <taxon>Aspergillus subgen. Circumdati</taxon>
    </lineage>
</organism>
<evidence type="ECO:0000313" key="1">
    <source>
        <dbReference type="EMBL" id="KAB8251462.1"/>
    </source>
</evidence>
<dbReference type="AlphaFoldDB" id="A0A5N6HAA6"/>
<evidence type="ECO:0008006" key="2">
    <source>
        <dbReference type="Google" id="ProtNLM"/>
    </source>
</evidence>
<reference evidence="1" key="1">
    <citation type="submission" date="2019-04" db="EMBL/GenBank/DDBJ databases">
        <title>Friends and foes A comparative genomics study of 23 Aspergillus species from section Flavi.</title>
        <authorList>
            <consortium name="DOE Joint Genome Institute"/>
            <person name="Kjaerbolling I."/>
            <person name="Vesth T."/>
            <person name="Frisvad J.C."/>
            <person name="Nybo J.L."/>
            <person name="Theobald S."/>
            <person name="Kildgaard S."/>
            <person name="Isbrandt T."/>
            <person name="Kuo A."/>
            <person name="Sato A."/>
            <person name="Lyhne E.K."/>
            <person name="Kogle M.E."/>
            <person name="Wiebenga A."/>
            <person name="Kun R.S."/>
            <person name="Lubbers R.J."/>
            <person name="Makela M.R."/>
            <person name="Barry K."/>
            <person name="Chovatia M."/>
            <person name="Clum A."/>
            <person name="Daum C."/>
            <person name="Haridas S."/>
            <person name="He G."/>
            <person name="LaButti K."/>
            <person name="Lipzen A."/>
            <person name="Mondo S."/>
            <person name="Riley R."/>
            <person name="Salamov A."/>
            <person name="Simmons B.A."/>
            <person name="Magnuson J.K."/>
            <person name="Henrissat B."/>
            <person name="Mortensen U.H."/>
            <person name="Larsen T.O."/>
            <person name="Devries R.P."/>
            <person name="Grigoriev I.V."/>
            <person name="Machida M."/>
            <person name="Baker S.E."/>
            <person name="Andersen M.R."/>
        </authorList>
    </citation>
    <scope>NUCLEOTIDE SEQUENCE [LARGE SCALE GENOMIC DNA]</scope>
    <source>
        <strain evidence="1">CBS 121.62</strain>
    </source>
</reference>
<name>A0A5N6HAA6_ASPFL</name>
<sequence length="69" mass="7946">MRLPVDKRDKYLCTPLVYAIYSGHEFMVELLLRRDVNLSLHNPRSLLLTAVETGHLSIVKLLIDQQALD</sequence>
<protein>
    <recommendedName>
        <fullName evidence="2">Ankyrin repeat-containing domain protein</fullName>
    </recommendedName>
</protein>
<dbReference type="SUPFAM" id="SSF48403">
    <property type="entry name" value="Ankyrin repeat"/>
    <property type="match status" value="1"/>
</dbReference>
<dbReference type="InterPro" id="IPR036770">
    <property type="entry name" value="Ankyrin_rpt-contain_sf"/>
</dbReference>
<dbReference type="Proteomes" id="UP000325434">
    <property type="component" value="Unassembled WGS sequence"/>
</dbReference>
<accession>A0A5N6HAA6</accession>
<dbReference type="Gene3D" id="1.25.40.20">
    <property type="entry name" value="Ankyrin repeat-containing domain"/>
    <property type="match status" value="1"/>
</dbReference>